<evidence type="ECO:0000256" key="1">
    <source>
        <dbReference type="ARBA" id="ARBA00006471"/>
    </source>
</evidence>
<comment type="similarity">
    <text evidence="1 6">Belongs to the universal ribosomal protein uS8 family.</text>
</comment>
<proteinExistence type="inferred from homology"/>
<accession>A0A0G1UYZ3</accession>
<keyword evidence="3 6" id="KW-0687">Ribonucleoprotein</keyword>
<dbReference type="FunFam" id="3.30.1490.10:FF:000001">
    <property type="entry name" value="30S ribosomal protein S8"/>
    <property type="match status" value="1"/>
</dbReference>
<dbReference type="InterPro" id="IPR047863">
    <property type="entry name" value="Ribosomal_uS8_CS"/>
</dbReference>
<dbReference type="SUPFAM" id="SSF56047">
    <property type="entry name" value="Ribosomal protein S8"/>
    <property type="match status" value="1"/>
</dbReference>
<evidence type="ECO:0000256" key="5">
    <source>
        <dbReference type="ARBA" id="ARBA00035525"/>
    </source>
</evidence>
<dbReference type="GO" id="GO:1990904">
    <property type="term" value="C:ribonucleoprotein complex"/>
    <property type="evidence" value="ECO:0007669"/>
    <property type="project" value="UniProtKB-KW"/>
</dbReference>
<dbReference type="GO" id="GO:0006412">
    <property type="term" value="P:translation"/>
    <property type="evidence" value="ECO:0007669"/>
    <property type="project" value="InterPro"/>
</dbReference>
<evidence type="ECO:0000256" key="2">
    <source>
        <dbReference type="ARBA" id="ARBA00022980"/>
    </source>
</evidence>
<evidence type="ECO:0000313" key="8">
    <source>
        <dbReference type="Proteomes" id="UP000034600"/>
    </source>
</evidence>
<dbReference type="GO" id="GO:0003735">
    <property type="term" value="F:structural constituent of ribosome"/>
    <property type="evidence" value="ECO:0007669"/>
    <property type="project" value="InterPro"/>
</dbReference>
<dbReference type="InterPro" id="IPR000630">
    <property type="entry name" value="Ribosomal_uS8"/>
</dbReference>
<keyword evidence="2 6" id="KW-0689">Ribosomal protein</keyword>
<dbReference type="Proteomes" id="UP000034600">
    <property type="component" value="Unassembled WGS sequence"/>
</dbReference>
<dbReference type="GO" id="GO:0005840">
    <property type="term" value="C:ribosome"/>
    <property type="evidence" value="ECO:0007669"/>
    <property type="project" value="UniProtKB-KW"/>
</dbReference>
<dbReference type="EMBL" id="LCPO01000002">
    <property type="protein sequence ID" value="KKU99286.1"/>
    <property type="molecule type" value="Genomic_DNA"/>
</dbReference>
<evidence type="ECO:0000313" key="7">
    <source>
        <dbReference type="EMBL" id="KKU99286.1"/>
    </source>
</evidence>
<dbReference type="GO" id="GO:0005737">
    <property type="term" value="C:cytoplasm"/>
    <property type="evidence" value="ECO:0007669"/>
    <property type="project" value="UniProtKB-ARBA"/>
</dbReference>
<protein>
    <recommendedName>
        <fullName evidence="4">Small ribosomal subunit protein uS8</fullName>
    </recommendedName>
    <alternativeName>
        <fullName evidence="5">30S ribosomal protein S8</fullName>
    </alternativeName>
</protein>
<dbReference type="PROSITE" id="PS00053">
    <property type="entry name" value="RIBOSOMAL_S8"/>
    <property type="match status" value="1"/>
</dbReference>
<dbReference type="AlphaFoldDB" id="A0A0G1UYZ3"/>
<comment type="caution">
    <text evidence="7">The sequence shown here is derived from an EMBL/GenBank/DDBJ whole genome shotgun (WGS) entry which is preliminary data.</text>
</comment>
<evidence type="ECO:0000256" key="4">
    <source>
        <dbReference type="ARBA" id="ARBA00035258"/>
    </source>
</evidence>
<dbReference type="Gene3D" id="3.30.1370.30">
    <property type="match status" value="1"/>
</dbReference>
<organism evidence="7 8">
    <name type="scientific">Candidatus Jorgensenbacteria bacterium GW2011_GWC1_48_8</name>
    <dbReference type="NCBI Taxonomy" id="1618666"/>
    <lineage>
        <taxon>Bacteria</taxon>
        <taxon>Candidatus Joergenseniibacteriota</taxon>
    </lineage>
</organism>
<dbReference type="InterPro" id="IPR035987">
    <property type="entry name" value="Ribosomal_uS8_sf"/>
</dbReference>
<gene>
    <name evidence="7" type="ORF">UY32_C0002G0022</name>
</gene>
<evidence type="ECO:0000256" key="3">
    <source>
        <dbReference type="ARBA" id="ARBA00023274"/>
    </source>
</evidence>
<sequence length="123" mass="14013">MYINLLIRIKNAKMAGLETVKAPYTKNDEAVALLLKRFGFIKDIEIKGRSFKKVMEIDLEEARPLEGLKFLSRPSLRRYGKCRDFRRVKSGRGLLIVSTPKGILTGEDAKKAKVGGELLFEIW</sequence>
<evidence type="ECO:0000256" key="6">
    <source>
        <dbReference type="RuleBase" id="RU003660"/>
    </source>
</evidence>
<dbReference type="Pfam" id="PF00410">
    <property type="entry name" value="Ribosomal_S8"/>
    <property type="match status" value="1"/>
</dbReference>
<name>A0A0G1UYZ3_9BACT</name>
<dbReference type="Gene3D" id="3.30.1490.10">
    <property type="match status" value="1"/>
</dbReference>
<reference evidence="7 8" key="1">
    <citation type="journal article" date="2015" name="Nature">
        <title>rRNA introns, odd ribosomes, and small enigmatic genomes across a large radiation of phyla.</title>
        <authorList>
            <person name="Brown C.T."/>
            <person name="Hug L.A."/>
            <person name="Thomas B.C."/>
            <person name="Sharon I."/>
            <person name="Castelle C.J."/>
            <person name="Singh A."/>
            <person name="Wilkins M.J."/>
            <person name="Williams K.H."/>
            <person name="Banfield J.F."/>
        </authorList>
    </citation>
    <scope>NUCLEOTIDE SEQUENCE [LARGE SCALE GENOMIC DNA]</scope>
</reference>